<dbReference type="AlphaFoldDB" id="A0A392VVV2"/>
<protein>
    <submittedName>
        <fullName evidence="1">Uncharacterized protein</fullName>
    </submittedName>
</protein>
<dbReference type="Proteomes" id="UP000265520">
    <property type="component" value="Unassembled WGS sequence"/>
</dbReference>
<organism evidence="1 2">
    <name type="scientific">Trifolium medium</name>
    <dbReference type="NCBI Taxonomy" id="97028"/>
    <lineage>
        <taxon>Eukaryota</taxon>
        <taxon>Viridiplantae</taxon>
        <taxon>Streptophyta</taxon>
        <taxon>Embryophyta</taxon>
        <taxon>Tracheophyta</taxon>
        <taxon>Spermatophyta</taxon>
        <taxon>Magnoliopsida</taxon>
        <taxon>eudicotyledons</taxon>
        <taxon>Gunneridae</taxon>
        <taxon>Pentapetalae</taxon>
        <taxon>rosids</taxon>
        <taxon>fabids</taxon>
        <taxon>Fabales</taxon>
        <taxon>Fabaceae</taxon>
        <taxon>Papilionoideae</taxon>
        <taxon>50 kb inversion clade</taxon>
        <taxon>NPAAA clade</taxon>
        <taxon>Hologalegina</taxon>
        <taxon>IRL clade</taxon>
        <taxon>Trifolieae</taxon>
        <taxon>Trifolium</taxon>
    </lineage>
</organism>
<feature type="non-terminal residue" evidence="1">
    <location>
        <position position="69"/>
    </location>
</feature>
<dbReference type="EMBL" id="LXQA011262532">
    <property type="protein sequence ID" value="MCI91091.1"/>
    <property type="molecule type" value="Genomic_DNA"/>
</dbReference>
<name>A0A392VVV2_9FABA</name>
<comment type="caution">
    <text evidence="1">The sequence shown here is derived from an EMBL/GenBank/DDBJ whole genome shotgun (WGS) entry which is preliminary data.</text>
</comment>
<keyword evidence="2" id="KW-1185">Reference proteome</keyword>
<evidence type="ECO:0000313" key="2">
    <source>
        <dbReference type="Proteomes" id="UP000265520"/>
    </source>
</evidence>
<proteinExistence type="predicted"/>
<accession>A0A392VVV2</accession>
<sequence>HRESQPSLAHNLNTGVAEGCKVEPDAAHAAVLEVVAVVLLLPVLPLNLQCPPEEYSTEGIQGDRNLIVL</sequence>
<evidence type="ECO:0000313" key="1">
    <source>
        <dbReference type="EMBL" id="MCI91091.1"/>
    </source>
</evidence>
<feature type="non-terminal residue" evidence="1">
    <location>
        <position position="1"/>
    </location>
</feature>
<reference evidence="1 2" key="1">
    <citation type="journal article" date="2018" name="Front. Plant Sci.">
        <title>Red Clover (Trifolium pratense) and Zigzag Clover (T. medium) - A Picture of Genomic Similarities and Differences.</title>
        <authorList>
            <person name="Dluhosova J."/>
            <person name="Istvanek J."/>
            <person name="Nedelnik J."/>
            <person name="Repkova J."/>
        </authorList>
    </citation>
    <scope>NUCLEOTIDE SEQUENCE [LARGE SCALE GENOMIC DNA]</scope>
    <source>
        <strain evidence="2">cv. 10/8</strain>
        <tissue evidence="1">Leaf</tissue>
    </source>
</reference>